<dbReference type="PANTHER" id="PTHR34580:SF9">
    <property type="entry name" value="SLL5097 PROTEIN"/>
    <property type="match status" value="1"/>
</dbReference>
<feature type="domain" description="WCX" evidence="6">
    <location>
        <begin position="240"/>
        <end position="317"/>
    </location>
</feature>
<comment type="caution">
    <text evidence="7">The sequence shown here is derived from an EMBL/GenBank/DDBJ whole genome shotgun (WGS) entry which is preliminary data.</text>
</comment>
<dbReference type="Gene3D" id="1.10.10.10">
    <property type="entry name" value="Winged helix-like DNA-binding domain superfamily/Winged helix DNA-binding domain"/>
    <property type="match status" value="1"/>
</dbReference>
<dbReference type="InterPro" id="IPR036388">
    <property type="entry name" value="WH-like_DNA-bd_sf"/>
</dbReference>
<dbReference type="Proteomes" id="UP001526426">
    <property type="component" value="Unassembled WGS sequence"/>
</dbReference>
<dbReference type="InterPro" id="IPR018356">
    <property type="entry name" value="Tscrpt_reg_HTH_DeoR_CS"/>
</dbReference>
<keyword evidence="2" id="KW-0238">DNA-binding</keyword>
<evidence type="ECO:0000259" key="4">
    <source>
        <dbReference type="Pfam" id="PF08279"/>
    </source>
</evidence>
<name>A0ABT3LAY6_9CYAN</name>
<dbReference type="EMBL" id="JAIHOM010000160">
    <property type="protein sequence ID" value="MCW6038676.1"/>
    <property type="molecule type" value="Genomic_DNA"/>
</dbReference>
<keyword evidence="3" id="KW-0804">Transcription</keyword>
<dbReference type="InterPro" id="IPR013196">
    <property type="entry name" value="HTH_11"/>
</dbReference>
<gene>
    <name evidence="7" type="ORF">K4A83_20710</name>
</gene>
<sequence>MSRHLERLLELDNLIRSSQRPTSQTLADCLEVSDRTIRNDLAFLRDRLSAPIKYTKPQGWHYTDPHWRLPSIALSHGELFALILGARMLEAYAGSAYEPELRSSIQHLSERLPEQTWINLQQLADERIIFRSGAETNLNPEIWAQLIEACHKSQKVWLRYYAATRNQESERIIDPYLLHVYRGTNPYVIGFCNKRQDIRWFRIDRIQDIRLLDQTFERDPNFDPKTYLEKIFQHEVGGHPVPIAIWFDAATAPFIRERRWHVTQEITEHPDGSLTLHLVASGLNDLKRWVLGYGKGAKVKEPPELVALVKAELEGMMQHYDLLGG</sequence>
<dbReference type="InterPro" id="IPR057727">
    <property type="entry name" value="WCX_dom"/>
</dbReference>
<keyword evidence="1" id="KW-0805">Transcription regulation</keyword>
<evidence type="ECO:0000259" key="6">
    <source>
        <dbReference type="Pfam" id="PF25583"/>
    </source>
</evidence>
<dbReference type="Pfam" id="PF13280">
    <property type="entry name" value="WYL"/>
    <property type="match status" value="1"/>
</dbReference>
<dbReference type="InterPro" id="IPR026881">
    <property type="entry name" value="WYL_dom"/>
</dbReference>
<reference evidence="7 8" key="1">
    <citation type="submission" date="2021-08" db="EMBL/GenBank/DDBJ databases">
        <title>Draft genome sequence of Spirulina subsalsa with high tolerance to salinity and hype-accumulation of phycocyanin.</title>
        <authorList>
            <person name="Pei H."/>
            <person name="Jiang L."/>
        </authorList>
    </citation>
    <scope>NUCLEOTIDE SEQUENCE [LARGE SCALE GENOMIC DNA]</scope>
    <source>
        <strain evidence="7 8">FACHB-351</strain>
    </source>
</reference>
<dbReference type="SUPFAM" id="SSF46785">
    <property type="entry name" value="Winged helix' DNA-binding domain"/>
    <property type="match status" value="1"/>
</dbReference>
<evidence type="ECO:0000313" key="7">
    <source>
        <dbReference type="EMBL" id="MCW6038676.1"/>
    </source>
</evidence>
<dbReference type="PROSITE" id="PS00894">
    <property type="entry name" value="HTH_DEOR_1"/>
    <property type="match status" value="1"/>
</dbReference>
<feature type="domain" description="Helix-turn-helix type 11" evidence="4">
    <location>
        <begin position="14"/>
        <end position="59"/>
    </location>
</feature>
<organism evidence="7 8">
    <name type="scientific">Spirulina subsalsa FACHB-351</name>
    <dbReference type="NCBI Taxonomy" id="234711"/>
    <lineage>
        <taxon>Bacteria</taxon>
        <taxon>Bacillati</taxon>
        <taxon>Cyanobacteriota</taxon>
        <taxon>Cyanophyceae</taxon>
        <taxon>Spirulinales</taxon>
        <taxon>Spirulinaceae</taxon>
        <taxon>Spirulina</taxon>
    </lineage>
</organism>
<dbReference type="PANTHER" id="PTHR34580">
    <property type="match status" value="1"/>
</dbReference>
<feature type="domain" description="WYL" evidence="5">
    <location>
        <begin position="142"/>
        <end position="210"/>
    </location>
</feature>
<evidence type="ECO:0000256" key="2">
    <source>
        <dbReference type="ARBA" id="ARBA00023125"/>
    </source>
</evidence>
<keyword evidence="8" id="KW-1185">Reference proteome</keyword>
<dbReference type="PROSITE" id="PS52050">
    <property type="entry name" value="WYL"/>
    <property type="match status" value="1"/>
</dbReference>
<dbReference type="Pfam" id="PF08279">
    <property type="entry name" value="HTH_11"/>
    <property type="match status" value="1"/>
</dbReference>
<evidence type="ECO:0000256" key="1">
    <source>
        <dbReference type="ARBA" id="ARBA00023015"/>
    </source>
</evidence>
<evidence type="ECO:0000259" key="5">
    <source>
        <dbReference type="Pfam" id="PF13280"/>
    </source>
</evidence>
<dbReference type="Pfam" id="PF25583">
    <property type="entry name" value="WCX"/>
    <property type="match status" value="1"/>
</dbReference>
<evidence type="ECO:0000313" key="8">
    <source>
        <dbReference type="Proteomes" id="UP001526426"/>
    </source>
</evidence>
<dbReference type="InterPro" id="IPR036390">
    <property type="entry name" value="WH_DNA-bd_sf"/>
</dbReference>
<accession>A0ABT3LAY6</accession>
<evidence type="ECO:0000256" key="3">
    <source>
        <dbReference type="ARBA" id="ARBA00023163"/>
    </source>
</evidence>
<dbReference type="RefSeq" id="WP_265266596.1">
    <property type="nucleotide sequence ID" value="NZ_JAIHOM010000160.1"/>
</dbReference>
<proteinExistence type="predicted"/>
<dbReference type="InterPro" id="IPR051534">
    <property type="entry name" value="CBASS_pafABC_assoc_protein"/>
</dbReference>
<protein>
    <submittedName>
        <fullName evidence="7">Transcriptional regulator</fullName>
    </submittedName>
</protein>